<comment type="caution">
    <text evidence="1">The sequence shown here is derived from an EMBL/GenBank/DDBJ whole genome shotgun (WGS) entry which is preliminary data.</text>
</comment>
<name>A0A9P0ZSH0_CUSEU</name>
<dbReference type="AlphaFoldDB" id="A0A9P0ZSH0"/>
<evidence type="ECO:0000313" key="2">
    <source>
        <dbReference type="Proteomes" id="UP001152484"/>
    </source>
</evidence>
<proteinExistence type="predicted"/>
<gene>
    <name evidence="1" type="ORF">CEURO_LOCUS20031</name>
</gene>
<dbReference type="InterPro" id="IPR004252">
    <property type="entry name" value="Probable_transposase_24"/>
</dbReference>
<dbReference type="PANTHER" id="PTHR33144:SF52">
    <property type="match status" value="1"/>
</dbReference>
<protein>
    <submittedName>
        <fullName evidence="1">Uncharacterized protein</fullName>
    </submittedName>
</protein>
<keyword evidence="2" id="KW-1185">Reference proteome</keyword>
<organism evidence="1 2">
    <name type="scientific">Cuscuta europaea</name>
    <name type="common">European dodder</name>
    <dbReference type="NCBI Taxonomy" id="41803"/>
    <lineage>
        <taxon>Eukaryota</taxon>
        <taxon>Viridiplantae</taxon>
        <taxon>Streptophyta</taxon>
        <taxon>Embryophyta</taxon>
        <taxon>Tracheophyta</taxon>
        <taxon>Spermatophyta</taxon>
        <taxon>Magnoliopsida</taxon>
        <taxon>eudicotyledons</taxon>
        <taxon>Gunneridae</taxon>
        <taxon>Pentapetalae</taxon>
        <taxon>asterids</taxon>
        <taxon>lamiids</taxon>
        <taxon>Solanales</taxon>
        <taxon>Convolvulaceae</taxon>
        <taxon>Cuscuteae</taxon>
        <taxon>Cuscuta</taxon>
        <taxon>Cuscuta subgen. Cuscuta</taxon>
    </lineage>
</organism>
<dbReference type="Proteomes" id="UP001152484">
    <property type="component" value="Unassembled WGS sequence"/>
</dbReference>
<reference evidence="1" key="1">
    <citation type="submission" date="2022-07" db="EMBL/GenBank/DDBJ databases">
        <authorList>
            <person name="Macas J."/>
            <person name="Novak P."/>
            <person name="Neumann P."/>
        </authorList>
    </citation>
    <scope>NUCLEOTIDE SEQUENCE</scope>
</reference>
<dbReference type="PANTHER" id="PTHR33144">
    <property type="entry name" value="OS10G0409366 PROTEIN-RELATED"/>
    <property type="match status" value="1"/>
</dbReference>
<dbReference type="OrthoDB" id="1708998at2759"/>
<dbReference type="Pfam" id="PF03004">
    <property type="entry name" value="Transposase_24"/>
    <property type="match status" value="1"/>
</dbReference>
<accession>A0A9P0ZSH0</accession>
<evidence type="ECO:0000313" key="1">
    <source>
        <dbReference type="EMBL" id="CAH9113507.1"/>
    </source>
</evidence>
<sequence length="252" mass="28929">MVRTTRQRLKVVYNRVTRRATSAKMHSLLVHDIGAIVRTHCPMDTGYWSTISSNSRTDLIDEITTNFDVDLQEKEMKDYISGLYVGRYIEFKAELSRYFKSCKTLDNALKTPPPGMQDRSPDEWTKLCNHFISEKFMKSSTANTSNRSKKKHNHRTGSRPIAYIVEEMAAGSSKFPEVDTFEYTYTGKYKSWKSGEAKAQHDEMLEKTDEYLLDVIREKQLPEDTPLEEVHVDNPDAGLDIMVSVLGVMPGR</sequence>
<dbReference type="EMBL" id="CAMAPE010000061">
    <property type="protein sequence ID" value="CAH9113507.1"/>
    <property type="molecule type" value="Genomic_DNA"/>
</dbReference>